<feature type="region of interest" description="Disordered" evidence="2">
    <location>
        <begin position="843"/>
        <end position="876"/>
    </location>
</feature>
<feature type="compositionally biased region" description="Basic and acidic residues" evidence="2">
    <location>
        <begin position="778"/>
        <end position="792"/>
    </location>
</feature>
<dbReference type="InterPro" id="IPR018490">
    <property type="entry name" value="cNMP-bd_dom_sf"/>
</dbReference>
<feature type="region of interest" description="Disordered" evidence="2">
    <location>
        <begin position="237"/>
        <end position="300"/>
    </location>
</feature>
<dbReference type="AlphaFoldDB" id="Q233G9"/>
<sequence>MSRNIDSRTGESLKKSTLDIQSDKFNHIDEADQTLNKQNLLIQSVSNEILDQSQDHQNFTPFNKLDQVFKKSNTQFNSHLFGADQNQGVLINLQDIDIMRQEQFISTQNSIDEANSVIIRALQKKPKERRSSNLNELLKIMENLPFFQKYIEDGQRDILLKCCQQMQIEFFEKDQNVFEIGTIGEKFYLILEGEVEVYAKIPNSQITLSSIAQIGSQTTKNQNQQIQEKDLSELISQTNNNSNKTGNIEYSQMPRQYNKASQQEITETRISSKLEQYDSSPTKKYQQKQEKQKSSNNSLKAQQEMLQSQFIKKNDAFNKSPESNKEQNQIPQTPAQSLINIIPNDFSQLMLVKKLKEGQSFGELALIYNKPRLATIKCIKKCTFAVLEKNQYLEILKTAEQRNILKQIDKLYEIPLFKQLSFEFLKEIYLNSEQIQLRKNDIVFSKGDPSNAVYIVQHGEFSIRNRYNCPQQGFENDALLKKLESMSKEGIDTLLRSYSSSKQKSFTLLNMCANEMFGEEDLLKDQNRSFEVYCSSFTGQLLVIKDIDFKLRVFERNDYIHEYILTRLKNKEIILQEKERNLIEQFSKYKNYLVENRDELKNIIFSQILMDQTCSMPQSPQLKQDTSSQTARSPYNQQGFSPFNQQGLSPSRFKQLRQSEIIQKSKKNSQHKFQNSEFSINQESPRSCRINEFDHNNSFGMQSFQETKYNQTDQLYYYVNSPKKQQFKQSNTQIIYNNQGQRSYSDSSRYYTKTSYQPKTTFEYLELEESTNLIPNENQDRKASNNNDETKHFGNQQPNSPNNSTNFQNGLKLEDCKEKSFINCRKSPRQNIYNEEFFEKESPLYEKRQEGEDKKNQLDSSQQNKQNQSSTQNGFFQIEVSKRKKIMLASKYDYQNYLQDKDSQNRYLIPVKKILTKTLKDKKPLLVDLVQQNSQQVTQNQQTIAENDEVKQSINLIPNKIRKINLKNSKNLSISTNTDEKLLEFSTISNKSNSFYLYQVKNNDQNNPQSYDIQTNTTENAFITSRLKRQSPLQIMRQTCKSADSQRVVQENKIQKIEKVLDIQQQQQPKQNIYQNLIKKKEQNIQNKQNLNNQMIKLQINPYVDEVYLQEDQSSQIQSTKKPASILFNEQEAYKNQMNSVSPIQNLSPKKIIETYKNILANKQQTVQKSNKLGAFTAYNKTRDTTFYIQKNVEKKMIQTMADWRKASQIPKKSDFLPYNIQSISNTVPIKLRNPQTPKTYRFSCSTSSELQVQIQQEKKQLSFPLNSRNSFSKN</sequence>
<dbReference type="InterPro" id="IPR000595">
    <property type="entry name" value="cNMP-bd_dom"/>
</dbReference>
<dbReference type="PANTHER" id="PTHR23011:SF28">
    <property type="entry name" value="CYCLIC NUCLEOTIDE-BINDING DOMAIN CONTAINING PROTEIN"/>
    <property type="match status" value="1"/>
</dbReference>
<feature type="domain" description="Cyclic nucleotide-binding" evidence="3">
    <location>
        <begin position="147"/>
        <end position="213"/>
    </location>
</feature>
<dbReference type="PANTHER" id="PTHR23011">
    <property type="entry name" value="CYCLIC NUCLEOTIDE-BINDING DOMAIN CONTAINING PROTEIN"/>
    <property type="match status" value="1"/>
</dbReference>
<feature type="compositionally biased region" description="Low complexity" evidence="2">
    <location>
        <begin position="858"/>
        <end position="873"/>
    </location>
</feature>
<dbReference type="OrthoDB" id="312042at2759"/>
<dbReference type="GeneID" id="7847156"/>
<feature type="compositionally biased region" description="Polar residues" evidence="2">
    <location>
        <begin position="237"/>
        <end position="265"/>
    </location>
</feature>
<dbReference type="InterPro" id="IPR014710">
    <property type="entry name" value="RmlC-like_jellyroll"/>
</dbReference>
<evidence type="ECO:0000256" key="1">
    <source>
        <dbReference type="SAM" id="Coils"/>
    </source>
</evidence>
<feature type="domain" description="Cyclic nucleotide-binding" evidence="3">
    <location>
        <begin position="339"/>
        <end position="396"/>
    </location>
</feature>
<dbReference type="EMBL" id="GG662770">
    <property type="protein sequence ID" value="EAR91611.2"/>
    <property type="molecule type" value="Genomic_DNA"/>
</dbReference>
<dbReference type="CDD" id="cd00038">
    <property type="entry name" value="CAP_ED"/>
    <property type="match status" value="3"/>
</dbReference>
<feature type="compositionally biased region" description="Basic and acidic residues" evidence="2">
    <location>
        <begin position="266"/>
        <end position="276"/>
    </location>
</feature>
<accession>Q233G9</accession>
<evidence type="ECO:0000256" key="2">
    <source>
        <dbReference type="SAM" id="MobiDB-lite"/>
    </source>
</evidence>
<dbReference type="STRING" id="312017.Q233G9"/>
<dbReference type="Gene3D" id="2.60.120.10">
    <property type="entry name" value="Jelly Rolls"/>
    <property type="match status" value="3"/>
</dbReference>
<organism evidence="4 5">
    <name type="scientific">Tetrahymena thermophila (strain SB210)</name>
    <dbReference type="NCBI Taxonomy" id="312017"/>
    <lineage>
        <taxon>Eukaryota</taxon>
        <taxon>Sar</taxon>
        <taxon>Alveolata</taxon>
        <taxon>Ciliophora</taxon>
        <taxon>Intramacronucleata</taxon>
        <taxon>Oligohymenophorea</taxon>
        <taxon>Hymenostomatida</taxon>
        <taxon>Tetrahymenina</taxon>
        <taxon>Tetrahymenidae</taxon>
        <taxon>Tetrahymena</taxon>
    </lineage>
</organism>
<feature type="region of interest" description="Disordered" evidence="2">
    <location>
        <begin position="664"/>
        <end position="686"/>
    </location>
</feature>
<feature type="compositionally biased region" description="Basic and acidic residues" evidence="2">
    <location>
        <begin position="843"/>
        <end position="857"/>
    </location>
</feature>
<gene>
    <name evidence="4" type="ORF">TTHERM_00392800</name>
</gene>
<feature type="coiled-coil region" evidence="1">
    <location>
        <begin position="1071"/>
        <end position="1101"/>
    </location>
</feature>
<name>Q233G9_TETTS</name>
<dbReference type="InParanoid" id="Q233G9"/>
<dbReference type="PROSITE" id="PS50042">
    <property type="entry name" value="CNMP_BINDING_3"/>
    <property type="match status" value="3"/>
</dbReference>
<feature type="domain" description="Cyclic nucleotide-binding" evidence="3">
    <location>
        <begin position="416"/>
        <end position="532"/>
    </location>
</feature>
<evidence type="ECO:0000313" key="4">
    <source>
        <dbReference type="EMBL" id="EAR91611.2"/>
    </source>
</evidence>
<feature type="compositionally biased region" description="Low complexity" evidence="2">
    <location>
        <begin position="793"/>
        <end position="809"/>
    </location>
</feature>
<feature type="region of interest" description="Disordered" evidence="2">
    <location>
        <begin position="769"/>
        <end position="809"/>
    </location>
</feature>
<feature type="compositionally biased region" description="Polar residues" evidence="2">
    <location>
        <begin position="671"/>
        <end position="685"/>
    </location>
</feature>
<protein>
    <submittedName>
        <fullName evidence="4">Cyclic nucleotide-binding domain protein</fullName>
    </submittedName>
</protein>
<dbReference type="KEGG" id="tet:TTHERM_00392800"/>
<evidence type="ECO:0000313" key="5">
    <source>
        <dbReference type="Proteomes" id="UP000009168"/>
    </source>
</evidence>
<keyword evidence="1" id="KW-0175">Coiled coil</keyword>
<keyword evidence="5" id="KW-1185">Reference proteome</keyword>
<dbReference type="SUPFAM" id="SSF51206">
    <property type="entry name" value="cAMP-binding domain-like"/>
    <property type="match status" value="2"/>
</dbReference>
<evidence type="ECO:0000259" key="3">
    <source>
        <dbReference type="PROSITE" id="PS50042"/>
    </source>
</evidence>
<dbReference type="HOGENOM" id="CLU_264328_0_0_1"/>
<proteinExistence type="predicted"/>
<reference evidence="5" key="1">
    <citation type="journal article" date="2006" name="PLoS Biol.">
        <title>Macronuclear genome sequence of the ciliate Tetrahymena thermophila, a model eukaryote.</title>
        <authorList>
            <person name="Eisen J.A."/>
            <person name="Coyne R.S."/>
            <person name="Wu M."/>
            <person name="Wu D."/>
            <person name="Thiagarajan M."/>
            <person name="Wortman J.R."/>
            <person name="Badger J.H."/>
            <person name="Ren Q."/>
            <person name="Amedeo P."/>
            <person name="Jones K.M."/>
            <person name="Tallon L.J."/>
            <person name="Delcher A.L."/>
            <person name="Salzberg S.L."/>
            <person name="Silva J.C."/>
            <person name="Haas B.J."/>
            <person name="Majoros W.H."/>
            <person name="Farzad M."/>
            <person name="Carlton J.M."/>
            <person name="Smith R.K. Jr."/>
            <person name="Garg J."/>
            <person name="Pearlman R.E."/>
            <person name="Karrer K.M."/>
            <person name="Sun L."/>
            <person name="Manning G."/>
            <person name="Elde N.C."/>
            <person name="Turkewitz A.P."/>
            <person name="Asai D.J."/>
            <person name="Wilkes D.E."/>
            <person name="Wang Y."/>
            <person name="Cai H."/>
            <person name="Collins K."/>
            <person name="Stewart B.A."/>
            <person name="Lee S.R."/>
            <person name="Wilamowska K."/>
            <person name="Weinberg Z."/>
            <person name="Ruzzo W.L."/>
            <person name="Wloga D."/>
            <person name="Gaertig J."/>
            <person name="Frankel J."/>
            <person name="Tsao C.-C."/>
            <person name="Gorovsky M.A."/>
            <person name="Keeling P.J."/>
            <person name="Waller R.F."/>
            <person name="Patron N.J."/>
            <person name="Cherry J.M."/>
            <person name="Stover N.A."/>
            <person name="Krieger C.J."/>
            <person name="del Toro C."/>
            <person name="Ryder H.F."/>
            <person name="Williamson S.C."/>
            <person name="Barbeau R.A."/>
            <person name="Hamilton E.P."/>
            <person name="Orias E."/>
        </authorList>
    </citation>
    <scope>NUCLEOTIDE SEQUENCE [LARGE SCALE GENOMIC DNA]</scope>
    <source>
        <strain evidence="5">SB210</strain>
    </source>
</reference>
<feature type="region of interest" description="Disordered" evidence="2">
    <location>
        <begin position="616"/>
        <end position="648"/>
    </location>
</feature>
<dbReference type="RefSeq" id="XP_001011856.2">
    <property type="nucleotide sequence ID" value="XM_001011856.2"/>
</dbReference>
<dbReference type="Proteomes" id="UP000009168">
    <property type="component" value="Unassembled WGS sequence"/>
</dbReference>